<evidence type="ECO:0000313" key="2">
    <source>
        <dbReference type="Proteomes" id="UP000277580"/>
    </source>
</evidence>
<reference evidence="1 2" key="1">
    <citation type="journal article" date="2018" name="Nat. Ecol. Evol.">
        <title>Pezizomycetes genomes reveal the molecular basis of ectomycorrhizal truffle lifestyle.</title>
        <authorList>
            <person name="Murat C."/>
            <person name="Payen T."/>
            <person name="Noel B."/>
            <person name="Kuo A."/>
            <person name="Morin E."/>
            <person name="Chen J."/>
            <person name="Kohler A."/>
            <person name="Krizsan K."/>
            <person name="Balestrini R."/>
            <person name="Da Silva C."/>
            <person name="Montanini B."/>
            <person name="Hainaut M."/>
            <person name="Levati E."/>
            <person name="Barry K.W."/>
            <person name="Belfiori B."/>
            <person name="Cichocki N."/>
            <person name="Clum A."/>
            <person name="Dockter R.B."/>
            <person name="Fauchery L."/>
            <person name="Guy J."/>
            <person name="Iotti M."/>
            <person name="Le Tacon F."/>
            <person name="Lindquist E.A."/>
            <person name="Lipzen A."/>
            <person name="Malagnac F."/>
            <person name="Mello A."/>
            <person name="Molinier V."/>
            <person name="Miyauchi S."/>
            <person name="Poulain J."/>
            <person name="Riccioni C."/>
            <person name="Rubini A."/>
            <person name="Sitrit Y."/>
            <person name="Splivallo R."/>
            <person name="Traeger S."/>
            <person name="Wang M."/>
            <person name="Zifcakova L."/>
            <person name="Wipf D."/>
            <person name="Zambonelli A."/>
            <person name="Paolocci F."/>
            <person name="Nowrousian M."/>
            <person name="Ottonello S."/>
            <person name="Baldrian P."/>
            <person name="Spatafora J.W."/>
            <person name="Henrissat B."/>
            <person name="Nagy L.G."/>
            <person name="Aury J.M."/>
            <person name="Wincker P."/>
            <person name="Grigoriev I.V."/>
            <person name="Bonfante P."/>
            <person name="Martin F.M."/>
        </authorList>
    </citation>
    <scope>NUCLEOTIDE SEQUENCE [LARGE SCALE GENOMIC DNA]</scope>
    <source>
        <strain evidence="1 2">CCBAS932</strain>
    </source>
</reference>
<sequence length="60" mass="7187">MKEKEKKRVGEREELHSMYRQDIAIAIARHQTPETRQTNRKLCAPFLIRRAFHHTAEELS</sequence>
<keyword evidence="2" id="KW-1185">Reference proteome</keyword>
<dbReference type="EMBL" id="ML119105">
    <property type="protein sequence ID" value="RPB17744.1"/>
    <property type="molecule type" value="Genomic_DNA"/>
</dbReference>
<name>A0A3N4L4B0_9PEZI</name>
<accession>A0A3N4L4B0</accession>
<gene>
    <name evidence="1" type="ORF">P167DRAFT_531275</name>
</gene>
<evidence type="ECO:0000313" key="1">
    <source>
        <dbReference type="EMBL" id="RPB17744.1"/>
    </source>
</evidence>
<protein>
    <submittedName>
        <fullName evidence="1">Uncharacterized protein</fullName>
    </submittedName>
</protein>
<proteinExistence type="predicted"/>
<dbReference type="InParanoid" id="A0A3N4L4B0"/>
<dbReference type="Proteomes" id="UP000277580">
    <property type="component" value="Unassembled WGS sequence"/>
</dbReference>
<organism evidence="1 2">
    <name type="scientific">Morchella conica CCBAS932</name>
    <dbReference type="NCBI Taxonomy" id="1392247"/>
    <lineage>
        <taxon>Eukaryota</taxon>
        <taxon>Fungi</taxon>
        <taxon>Dikarya</taxon>
        <taxon>Ascomycota</taxon>
        <taxon>Pezizomycotina</taxon>
        <taxon>Pezizomycetes</taxon>
        <taxon>Pezizales</taxon>
        <taxon>Morchellaceae</taxon>
        <taxon>Morchella</taxon>
    </lineage>
</organism>
<dbReference type="AlphaFoldDB" id="A0A3N4L4B0"/>